<dbReference type="eggNOG" id="ENOG502RYMA">
    <property type="taxonomic scope" value="Eukaryota"/>
</dbReference>
<dbReference type="Gene3D" id="2.30.30.140">
    <property type="match status" value="1"/>
</dbReference>
<dbReference type="Proteomes" id="UP000035740">
    <property type="component" value="Chromosome 9"/>
</dbReference>
<dbReference type="PANTHER" id="PTHR36384">
    <property type="entry name" value="SAWADEE PROTEIN"/>
    <property type="match status" value="1"/>
</dbReference>
<dbReference type="GO" id="GO:0003682">
    <property type="term" value="F:chromatin binding"/>
    <property type="evidence" value="ECO:0007669"/>
    <property type="project" value="InterPro"/>
</dbReference>
<name>A0A0J8BQN4_BETVV</name>
<evidence type="ECO:0000259" key="1">
    <source>
        <dbReference type="Pfam" id="PF16719"/>
    </source>
</evidence>
<evidence type="ECO:0000313" key="2">
    <source>
        <dbReference type="EMBL" id="KMT02294.1"/>
    </source>
</evidence>
<proteinExistence type="predicted"/>
<dbReference type="EMBL" id="KQ090177">
    <property type="protein sequence ID" value="KMT02294.1"/>
    <property type="molecule type" value="Genomic_DNA"/>
</dbReference>
<evidence type="ECO:0000313" key="3">
    <source>
        <dbReference type="Proteomes" id="UP000035740"/>
    </source>
</evidence>
<dbReference type="OrthoDB" id="1866990at2759"/>
<accession>A0A0J8BQN4</accession>
<dbReference type="InterPro" id="IPR032001">
    <property type="entry name" value="SAWADEE_dom"/>
</dbReference>
<dbReference type="AlphaFoldDB" id="A0A0J8BQN4"/>
<protein>
    <recommendedName>
        <fullName evidence="1">SAWADEE domain-containing protein</fullName>
    </recommendedName>
</protein>
<organism evidence="2 3">
    <name type="scientific">Beta vulgaris subsp. vulgaris</name>
    <name type="common">Beet</name>
    <dbReference type="NCBI Taxonomy" id="3555"/>
    <lineage>
        <taxon>Eukaryota</taxon>
        <taxon>Viridiplantae</taxon>
        <taxon>Streptophyta</taxon>
        <taxon>Embryophyta</taxon>
        <taxon>Tracheophyta</taxon>
        <taxon>Spermatophyta</taxon>
        <taxon>Magnoliopsida</taxon>
        <taxon>eudicotyledons</taxon>
        <taxon>Gunneridae</taxon>
        <taxon>Pentapetalae</taxon>
        <taxon>Caryophyllales</taxon>
        <taxon>Chenopodiaceae</taxon>
        <taxon>Betoideae</taxon>
        <taxon>Beta</taxon>
    </lineage>
</organism>
<gene>
    <name evidence="2" type="ORF">BVRB_9g206120</name>
</gene>
<dbReference type="PANTHER" id="PTHR36384:SF1">
    <property type="entry name" value="SAWADEE PROTEIN"/>
    <property type="match status" value="1"/>
</dbReference>
<dbReference type="Pfam" id="PF16719">
    <property type="entry name" value="SAWADEE"/>
    <property type="match status" value="1"/>
</dbReference>
<keyword evidence="3" id="KW-1185">Reference proteome</keyword>
<feature type="domain" description="SAWADEE" evidence="1">
    <location>
        <begin position="25"/>
        <end position="161"/>
    </location>
</feature>
<dbReference type="Gramene" id="KMT02294">
    <property type="protein sequence ID" value="KMT02294"/>
    <property type="gene ID" value="BVRB_9g206120"/>
</dbReference>
<reference evidence="2 3" key="1">
    <citation type="journal article" date="2014" name="Nature">
        <title>The genome of the recently domesticated crop plant sugar beet (Beta vulgaris).</title>
        <authorList>
            <person name="Dohm J.C."/>
            <person name="Minoche A.E."/>
            <person name="Holtgrawe D."/>
            <person name="Capella-Gutierrez S."/>
            <person name="Zakrzewski F."/>
            <person name="Tafer H."/>
            <person name="Rupp O."/>
            <person name="Sorensen T.R."/>
            <person name="Stracke R."/>
            <person name="Reinhardt R."/>
            <person name="Goesmann A."/>
            <person name="Kraft T."/>
            <person name="Schulz B."/>
            <person name="Stadler P.F."/>
            <person name="Schmidt T."/>
            <person name="Gabaldon T."/>
            <person name="Lehrach H."/>
            <person name="Weisshaar B."/>
            <person name="Himmelbauer H."/>
        </authorList>
    </citation>
    <scope>NUCLEOTIDE SEQUENCE [LARGE SCALE GENOMIC DNA]</scope>
    <source>
        <tissue evidence="2">Taproot</tissue>
    </source>
</reference>
<dbReference type="OMA" id="PCPSYMP"/>
<sequence>MGLKKRTKKPTLTDVGDSPPVGPFVEFQNGEDNAWYSVQLLLHGETFIVKFTEFPDEQDQHYHVKDFDTYDEISNFRRRFRPLSLQFEASDCLMVKLGMRVCALRCGDDGRRFYDAIVEAVKREEHTIVDGTEDCSCSIVLSWLHGPDTGKLTLARVEDLCPIRSQKQLDPRLGCFLELAKWKHGIVLPCSELITEDITCQEESPNSSPCKPWSLIKISEGGRQMRSSVPCDEGTLGYERNEDVDLGGGDDDHAKERLNDDNFLYSLENLVKDVCCIGLGGRDNMETKIANNEERYFVVVENLERDVSPSTIVDFVQEATGLEIEAFVFMSLSSEPYTTGALVVDCVDDLERLCNFVVKPEQMIVSSKGRPWIVSDSSATESVRPSFWCLEPDRKNERHQSTGDGLKIVQLGSEEYSQAEKLRKLYLDFANHQQQLFKRLALEEQRILDTQV</sequence>